<dbReference type="InterPro" id="IPR013610">
    <property type="entry name" value="ArdC_N"/>
</dbReference>
<protein>
    <submittedName>
        <fullName evidence="3">Antirestriction protein</fullName>
    </submittedName>
</protein>
<dbReference type="InterPro" id="IPR017113">
    <property type="entry name" value="Antirestriction_ArdC"/>
</dbReference>
<name>A0A0A2ZZK5_9PAST</name>
<dbReference type="AlphaFoldDB" id="A0A0A2ZZK5"/>
<dbReference type="Pfam" id="PF08401">
    <property type="entry name" value="ArdcN"/>
    <property type="match status" value="1"/>
</dbReference>
<comment type="caution">
    <text evidence="3">The sequence shown here is derived from an EMBL/GenBank/DDBJ whole genome shotgun (WGS) entry which is preliminary data.</text>
</comment>
<evidence type="ECO:0000313" key="4">
    <source>
        <dbReference type="Proteomes" id="UP000030554"/>
    </source>
</evidence>
<dbReference type="Proteomes" id="UP000030554">
    <property type="component" value="Unassembled WGS sequence"/>
</dbReference>
<evidence type="ECO:0000313" key="3">
    <source>
        <dbReference type="EMBL" id="KGQ62476.1"/>
    </source>
</evidence>
<evidence type="ECO:0000259" key="2">
    <source>
        <dbReference type="Pfam" id="PF18818"/>
    </source>
</evidence>
<evidence type="ECO:0000259" key="1">
    <source>
        <dbReference type="Pfam" id="PF08401"/>
    </source>
</evidence>
<dbReference type="GO" id="GO:0003697">
    <property type="term" value="F:single-stranded DNA binding"/>
    <property type="evidence" value="ECO:0007669"/>
    <property type="project" value="InterPro"/>
</dbReference>
<dbReference type="Pfam" id="PF18818">
    <property type="entry name" value="MPTase-PolyVal"/>
    <property type="match status" value="1"/>
</dbReference>
<accession>A0A0A2ZZK5</accession>
<feature type="domain" description="Polyvalent protein metallopeptidase" evidence="2">
    <location>
        <begin position="171"/>
        <end position="294"/>
    </location>
</feature>
<dbReference type="RefSeq" id="WP_039163109.1">
    <property type="nucleotide sequence ID" value="NZ_JPJQ01000019.1"/>
</dbReference>
<organism evidence="3 4">
    <name type="scientific">Gallibacterium anatis 4895</name>
    <dbReference type="NCBI Taxonomy" id="1396510"/>
    <lineage>
        <taxon>Bacteria</taxon>
        <taxon>Pseudomonadati</taxon>
        <taxon>Pseudomonadota</taxon>
        <taxon>Gammaproteobacteria</taxon>
        <taxon>Pasteurellales</taxon>
        <taxon>Pasteurellaceae</taxon>
        <taxon>Gallibacterium</taxon>
    </lineage>
</organism>
<reference evidence="3 4" key="1">
    <citation type="submission" date="2014-07" db="EMBL/GenBank/DDBJ databases">
        <title>Chaperone-usher fimbriae in a diverse selection of Gallibacterium genomes.</title>
        <authorList>
            <person name="Kudirkiene E."/>
            <person name="Bager R.J."/>
            <person name="Johnson T.J."/>
            <person name="Bojesen A.M."/>
        </authorList>
    </citation>
    <scope>NUCLEOTIDE SEQUENCE [LARGE SCALE GENOMIC DNA]</scope>
    <source>
        <strain evidence="3 4">4895</strain>
    </source>
</reference>
<sequence>MNNSTQKKDIYQEITDRIITALEAGTVPWLKPWDNPEGNLGIPCNAVSGRYYQGINILLLWIAGAENGYRQCKWITARAANKLGGYVRKGEKATIVASYCPIEREKCDDEGNPICDEDGNPEMEQFAILKRYPVFNIEQCDGLPKAMFDNTQERAGDSELTQYQIYADIRKIIDGMSLTVDIVPSPEAFYQPKADKIVIPEMKQFHSEQDFYSVLLHEMTHATGHASRLNREGIASGKAKFGNKAYAFEELIAEMGGAFLCAHLGFNQVPQNAAYIQSWLKILKEDNRAILKASGFARKACEYMLETLDVQKQYEHYYPEAA</sequence>
<dbReference type="EMBL" id="JPJQ01000019">
    <property type="protein sequence ID" value="KGQ62476.1"/>
    <property type="molecule type" value="Genomic_DNA"/>
</dbReference>
<dbReference type="PIRSF" id="PIRSF037112">
    <property type="entry name" value="Antirestriction_ArdC"/>
    <property type="match status" value="1"/>
</dbReference>
<feature type="domain" description="N-terminal" evidence="1">
    <location>
        <begin position="8"/>
        <end position="135"/>
    </location>
</feature>
<dbReference type="InterPro" id="IPR041459">
    <property type="entry name" value="MPTase-PolyVal"/>
</dbReference>
<proteinExistence type="predicted"/>
<gene>
    <name evidence="3" type="ORF">IO48_04080</name>
</gene>